<reference evidence="1" key="1">
    <citation type="submission" date="2019-06" db="EMBL/GenBank/DDBJ databases">
        <authorList>
            <person name="Zheng W."/>
        </authorList>
    </citation>
    <scope>NUCLEOTIDE SEQUENCE</scope>
    <source>
        <strain evidence="1">QDHG01</strain>
    </source>
</reference>
<sequence>MISSSLLTISGTYSADFGYSTAFSIEEDATDAYGYYEMSFNIADVFTYTIDVSVTHTPDVLVTSVDLITAVDNLLGGTFTLADWVPTTSSQWALQEDSDVAITDSYLAYNFAEDFLGLTTEWYYGTQEYFSYELSL</sequence>
<protein>
    <submittedName>
        <fullName evidence="1">Uncharacterized protein</fullName>
    </submittedName>
</protein>
<keyword evidence="2" id="KW-1185">Reference proteome</keyword>
<dbReference type="AlphaFoldDB" id="A0A8J8NM78"/>
<comment type="caution">
    <text evidence="1">The sequence shown here is derived from an EMBL/GenBank/DDBJ whole genome shotgun (WGS) entry which is preliminary data.</text>
</comment>
<dbReference type="EMBL" id="RRYP01010820">
    <property type="protein sequence ID" value="TNV78142.1"/>
    <property type="molecule type" value="Genomic_DNA"/>
</dbReference>
<gene>
    <name evidence="1" type="ORF">FGO68_gene1841</name>
</gene>
<evidence type="ECO:0000313" key="1">
    <source>
        <dbReference type="EMBL" id="TNV78142.1"/>
    </source>
</evidence>
<accession>A0A8J8NM78</accession>
<dbReference type="Proteomes" id="UP000785679">
    <property type="component" value="Unassembled WGS sequence"/>
</dbReference>
<organism evidence="1 2">
    <name type="scientific">Halteria grandinella</name>
    <dbReference type="NCBI Taxonomy" id="5974"/>
    <lineage>
        <taxon>Eukaryota</taxon>
        <taxon>Sar</taxon>
        <taxon>Alveolata</taxon>
        <taxon>Ciliophora</taxon>
        <taxon>Intramacronucleata</taxon>
        <taxon>Spirotrichea</taxon>
        <taxon>Stichotrichia</taxon>
        <taxon>Sporadotrichida</taxon>
        <taxon>Halteriidae</taxon>
        <taxon>Halteria</taxon>
    </lineage>
</organism>
<name>A0A8J8NM78_HALGN</name>
<proteinExistence type="predicted"/>
<evidence type="ECO:0000313" key="2">
    <source>
        <dbReference type="Proteomes" id="UP000785679"/>
    </source>
</evidence>